<evidence type="ECO:0000256" key="1">
    <source>
        <dbReference type="SAM" id="Phobius"/>
    </source>
</evidence>
<dbReference type="EMBL" id="JQ340389">
    <property type="protein sequence ID" value="AFB83945.1"/>
    <property type="molecule type" value="Genomic_DNA"/>
</dbReference>
<feature type="transmembrane region" description="Helical" evidence="1">
    <location>
        <begin position="12"/>
        <end position="32"/>
    </location>
</feature>
<evidence type="ECO:0000313" key="2">
    <source>
        <dbReference type="EMBL" id="AFB83945.1"/>
    </source>
</evidence>
<dbReference type="Proteomes" id="UP000007520">
    <property type="component" value="Segment"/>
</dbReference>
<keyword evidence="1" id="KW-0812">Transmembrane</keyword>
<evidence type="ECO:0000313" key="3">
    <source>
        <dbReference type="Proteomes" id="UP000007520"/>
    </source>
</evidence>
<proteinExistence type="predicted"/>
<keyword evidence="1" id="KW-0472">Membrane</keyword>
<dbReference type="PROSITE" id="PS51257">
    <property type="entry name" value="PROKAR_LIPOPROTEIN"/>
    <property type="match status" value="1"/>
</dbReference>
<gene>
    <name evidence="2" type="ORF">pVp-1_0088</name>
</gene>
<organism evidence="2 3">
    <name type="scientific">Vibrio phage pVp-1</name>
    <dbReference type="NCBI Taxonomy" id="1150989"/>
    <lineage>
        <taxon>Viruses</taxon>
        <taxon>Duplodnaviria</taxon>
        <taxon>Heunggongvirae</taxon>
        <taxon>Uroviricota</taxon>
        <taxon>Caudoviricetes</taxon>
        <taxon>Demerecviridae</taxon>
        <taxon>Ermolyevavirinae</taxon>
        <taxon>Vipunavirus</taxon>
        <taxon>Vipunavirus pVp1</taxon>
    </lineage>
</organism>
<sequence length="68" mass="7587">MVLSVKQKTTDRIFTAATVFGGCAACIAFLRAGDFAALNNMLSFLWGYWEFFRGVGDYEYDIKGISCQ</sequence>
<dbReference type="GeneID" id="14013354"/>
<dbReference type="KEGG" id="vg:14013354"/>
<dbReference type="RefSeq" id="YP_007007911.1">
    <property type="nucleotide sequence ID" value="NC_019529.1"/>
</dbReference>
<name>H6WXH9_9CAUD</name>
<accession>H6WXH9</accession>
<keyword evidence="3" id="KW-1185">Reference proteome</keyword>
<protein>
    <submittedName>
        <fullName evidence="2">Uncharacterized protein</fullName>
    </submittedName>
</protein>
<keyword evidence="1" id="KW-1133">Transmembrane helix</keyword>
<reference evidence="2 3" key="1">
    <citation type="journal article" date="2012" name="J. Virol.">
        <title>Complete Genome Sequence of a Novel Marine Siphovirus, pVp-1, Infecting Vibrio parahaemolyticus.</title>
        <authorList>
            <person name="Kim J.H."/>
            <person name="Jun J.W."/>
            <person name="Choresca C.H."/>
            <person name="Shin S.P."/>
            <person name="Han J.E."/>
            <person name="Park S.C."/>
        </authorList>
    </citation>
    <scope>NUCLEOTIDE SEQUENCE [LARGE SCALE GENOMIC DNA]</scope>
</reference>